<evidence type="ECO:0000313" key="3">
    <source>
        <dbReference type="Proteomes" id="UP000807769"/>
    </source>
</evidence>
<dbReference type="InterPro" id="IPR024752">
    <property type="entry name" value="Myb/SANT-like_dom"/>
</dbReference>
<name>A0A9P7J4M6_9AGAM</name>
<accession>A0A9P7J4M6</accession>
<proteinExistence type="predicted"/>
<evidence type="ECO:0000313" key="2">
    <source>
        <dbReference type="EMBL" id="KAG1802503.1"/>
    </source>
</evidence>
<feature type="domain" description="Myb/SANT-like" evidence="1">
    <location>
        <begin position="18"/>
        <end position="114"/>
    </location>
</feature>
<protein>
    <recommendedName>
        <fullName evidence="1">Myb/SANT-like domain-containing protein</fullName>
    </recommendedName>
</protein>
<dbReference type="RefSeq" id="XP_041186297.1">
    <property type="nucleotide sequence ID" value="XM_041331903.1"/>
</dbReference>
<dbReference type="OrthoDB" id="2690769at2759"/>
<organism evidence="2 3">
    <name type="scientific">Suillus subaureus</name>
    <dbReference type="NCBI Taxonomy" id="48587"/>
    <lineage>
        <taxon>Eukaryota</taxon>
        <taxon>Fungi</taxon>
        <taxon>Dikarya</taxon>
        <taxon>Basidiomycota</taxon>
        <taxon>Agaricomycotina</taxon>
        <taxon>Agaricomycetes</taxon>
        <taxon>Agaricomycetidae</taxon>
        <taxon>Boletales</taxon>
        <taxon>Suillineae</taxon>
        <taxon>Suillaceae</taxon>
        <taxon>Suillus</taxon>
    </lineage>
</organism>
<keyword evidence="3" id="KW-1185">Reference proteome</keyword>
<dbReference type="AlphaFoldDB" id="A0A9P7J4M6"/>
<reference evidence="2" key="1">
    <citation type="journal article" date="2020" name="New Phytol.">
        <title>Comparative genomics reveals dynamic genome evolution in host specialist ectomycorrhizal fungi.</title>
        <authorList>
            <person name="Lofgren L.A."/>
            <person name="Nguyen N.H."/>
            <person name="Vilgalys R."/>
            <person name="Ruytinx J."/>
            <person name="Liao H.L."/>
            <person name="Branco S."/>
            <person name="Kuo A."/>
            <person name="LaButti K."/>
            <person name="Lipzen A."/>
            <person name="Andreopoulos W."/>
            <person name="Pangilinan J."/>
            <person name="Riley R."/>
            <person name="Hundley H."/>
            <person name="Na H."/>
            <person name="Barry K."/>
            <person name="Grigoriev I.V."/>
            <person name="Stajich J.E."/>
            <person name="Kennedy P.G."/>
        </authorList>
    </citation>
    <scope>NUCLEOTIDE SEQUENCE</scope>
    <source>
        <strain evidence="2">MN1</strain>
    </source>
</reference>
<comment type="caution">
    <text evidence="2">The sequence shown here is derived from an EMBL/GenBank/DDBJ whole genome shotgun (WGS) entry which is preliminary data.</text>
</comment>
<dbReference type="Pfam" id="PF12776">
    <property type="entry name" value="Myb_DNA-bind_3"/>
    <property type="match status" value="1"/>
</dbReference>
<evidence type="ECO:0000259" key="1">
    <source>
        <dbReference type="Pfam" id="PF12776"/>
    </source>
</evidence>
<dbReference type="EMBL" id="JABBWG010000077">
    <property type="protein sequence ID" value="KAG1802503.1"/>
    <property type="molecule type" value="Genomic_DNA"/>
</dbReference>
<dbReference type="Proteomes" id="UP000807769">
    <property type="component" value="Unassembled WGS sequence"/>
</dbReference>
<dbReference type="GeneID" id="64625920"/>
<sequence length="127" mass="14029">MAQPEVNAPCQPKAPSVHWNEDDIATLIDYLYEHRSQAEGGGNFKQQVLENAAVFINTHEPLQAKQSGALKTAKALKATFNSIEKYRNQTGVHWDNETGAGIKGSAADAVWKSYLAVKVFTRIFILI</sequence>
<gene>
    <name evidence="2" type="ORF">BJ212DRAFT_1285711</name>
</gene>